<protein>
    <recommendedName>
        <fullName evidence="10">Fluoride-specific ion channel FluC</fullName>
    </recommendedName>
</protein>
<comment type="subcellular location">
    <subcellularLocation>
        <location evidence="1 10">Cell membrane</location>
        <topology evidence="1 10">Multi-pass membrane protein</topology>
    </subcellularLocation>
</comment>
<comment type="similarity">
    <text evidence="7 10">Belongs to the fluoride channel Fluc/FEX (TC 1.A.43) family.</text>
</comment>
<dbReference type="InterPro" id="IPR003691">
    <property type="entry name" value="FluC"/>
</dbReference>
<gene>
    <name evidence="10" type="primary">fluC</name>
    <name evidence="10" type="synonym">crcB</name>
    <name evidence="11" type="ORF">GCM10017566_02480</name>
</gene>
<feature type="transmembrane region" description="Helical" evidence="10">
    <location>
        <begin position="128"/>
        <end position="152"/>
    </location>
</feature>
<keyword evidence="4 10" id="KW-1133">Transmembrane helix</keyword>
<evidence type="ECO:0000313" key="12">
    <source>
        <dbReference type="Proteomes" id="UP000658656"/>
    </source>
</evidence>
<accession>A0A8H9MB75</accession>
<dbReference type="AlphaFoldDB" id="A0A8H9MB75"/>
<dbReference type="GO" id="GO:0005886">
    <property type="term" value="C:plasma membrane"/>
    <property type="evidence" value="ECO:0007669"/>
    <property type="project" value="UniProtKB-SubCell"/>
</dbReference>
<keyword evidence="3 10" id="KW-0812">Transmembrane</keyword>
<evidence type="ECO:0000256" key="7">
    <source>
        <dbReference type="ARBA" id="ARBA00035120"/>
    </source>
</evidence>
<evidence type="ECO:0000256" key="8">
    <source>
        <dbReference type="ARBA" id="ARBA00035585"/>
    </source>
</evidence>
<dbReference type="NCBIfam" id="TIGR00494">
    <property type="entry name" value="crcB"/>
    <property type="match status" value="1"/>
</dbReference>
<keyword evidence="10" id="KW-0479">Metal-binding</keyword>
<keyword evidence="6 10" id="KW-0407">Ion channel</keyword>
<dbReference type="Proteomes" id="UP000658656">
    <property type="component" value="Unassembled WGS sequence"/>
</dbReference>
<dbReference type="GO" id="GO:0140114">
    <property type="term" value="P:cellular detoxification of fluoride"/>
    <property type="evidence" value="ECO:0007669"/>
    <property type="project" value="UniProtKB-UniRule"/>
</dbReference>
<feature type="transmembrane region" description="Helical" evidence="10">
    <location>
        <begin position="99"/>
        <end position="122"/>
    </location>
</feature>
<dbReference type="HAMAP" id="MF_00454">
    <property type="entry name" value="FluC"/>
    <property type="match status" value="1"/>
</dbReference>
<evidence type="ECO:0000256" key="1">
    <source>
        <dbReference type="ARBA" id="ARBA00004651"/>
    </source>
</evidence>
<reference evidence="11" key="2">
    <citation type="submission" date="2020-09" db="EMBL/GenBank/DDBJ databases">
        <authorList>
            <person name="Sun Q."/>
            <person name="Zhou Y."/>
        </authorList>
    </citation>
    <scope>NUCLEOTIDE SEQUENCE</scope>
    <source>
        <strain evidence="11">CGMCC 4.7679</strain>
    </source>
</reference>
<evidence type="ECO:0000256" key="4">
    <source>
        <dbReference type="ARBA" id="ARBA00022989"/>
    </source>
</evidence>
<comment type="activity regulation">
    <text evidence="10">Na(+) is not transported, but it plays an essential structural role and its presence is essential for fluoride channel function.</text>
</comment>
<keyword evidence="2 10" id="KW-1003">Cell membrane</keyword>
<dbReference type="GO" id="GO:0046872">
    <property type="term" value="F:metal ion binding"/>
    <property type="evidence" value="ECO:0007669"/>
    <property type="project" value="UniProtKB-KW"/>
</dbReference>
<evidence type="ECO:0000256" key="2">
    <source>
        <dbReference type="ARBA" id="ARBA00022475"/>
    </source>
</evidence>
<evidence type="ECO:0000256" key="6">
    <source>
        <dbReference type="ARBA" id="ARBA00023303"/>
    </source>
</evidence>
<keyword evidence="10" id="KW-0813">Transport</keyword>
<dbReference type="Pfam" id="PF02537">
    <property type="entry name" value="CRCB"/>
    <property type="match status" value="1"/>
</dbReference>
<keyword evidence="12" id="KW-1185">Reference proteome</keyword>
<feature type="binding site" evidence="10">
    <location>
        <position position="109"/>
    </location>
    <ligand>
        <name>Na(+)</name>
        <dbReference type="ChEBI" id="CHEBI:29101"/>
        <note>structural</note>
    </ligand>
</feature>
<feature type="binding site" evidence="10">
    <location>
        <position position="106"/>
    </location>
    <ligand>
        <name>Na(+)</name>
        <dbReference type="ChEBI" id="CHEBI:29101"/>
        <note>structural</note>
    </ligand>
</feature>
<organism evidence="11 12">
    <name type="scientific">Amycolatopsis bartoniae</name>
    <dbReference type="NCBI Taxonomy" id="941986"/>
    <lineage>
        <taxon>Bacteria</taxon>
        <taxon>Bacillati</taxon>
        <taxon>Actinomycetota</taxon>
        <taxon>Actinomycetes</taxon>
        <taxon>Pseudonocardiales</taxon>
        <taxon>Pseudonocardiaceae</taxon>
        <taxon>Amycolatopsis</taxon>
    </lineage>
</organism>
<feature type="transmembrane region" description="Helical" evidence="10">
    <location>
        <begin position="33"/>
        <end position="52"/>
    </location>
</feature>
<evidence type="ECO:0000256" key="5">
    <source>
        <dbReference type="ARBA" id="ARBA00023136"/>
    </source>
</evidence>
<dbReference type="PANTHER" id="PTHR28259:SF1">
    <property type="entry name" value="FLUORIDE EXPORT PROTEIN 1-RELATED"/>
    <property type="match status" value="1"/>
</dbReference>
<evidence type="ECO:0000313" key="11">
    <source>
        <dbReference type="EMBL" id="GHF33351.1"/>
    </source>
</evidence>
<dbReference type="PANTHER" id="PTHR28259">
    <property type="entry name" value="FLUORIDE EXPORT PROTEIN 1-RELATED"/>
    <property type="match status" value="1"/>
</dbReference>
<evidence type="ECO:0000256" key="9">
    <source>
        <dbReference type="ARBA" id="ARBA00049940"/>
    </source>
</evidence>
<keyword evidence="10" id="KW-0915">Sodium</keyword>
<reference evidence="11" key="1">
    <citation type="journal article" date="2014" name="Int. J. Syst. Evol. Microbiol.">
        <title>Complete genome sequence of Corynebacterium casei LMG S-19264T (=DSM 44701T), isolated from a smear-ripened cheese.</title>
        <authorList>
            <consortium name="US DOE Joint Genome Institute (JGI-PGF)"/>
            <person name="Walter F."/>
            <person name="Albersmeier A."/>
            <person name="Kalinowski J."/>
            <person name="Ruckert C."/>
        </authorList>
    </citation>
    <scope>NUCLEOTIDE SEQUENCE</scope>
    <source>
        <strain evidence="11">CGMCC 4.7679</strain>
    </source>
</reference>
<keyword evidence="10" id="KW-0406">Ion transport</keyword>
<evidence type="ECO:0000256" key="3">
    <source>
        <dbReference type="ARBA" id="ARBA00022692"/>
    </source>
</evidence>
<keyword evidence="5 10" id="KW-0472">Membrane</keyword>
<proteinExistence type="inferred from homology"/>
<comment type="caution">
    <text evidence="11">The sequence shown here is derived from an EMBL/GenBank/DDBJ whole genome shotgun (WGS) entry which is preliminary data.</text>
</comment>
<dbReference type="GO" id="GO:0062054">
    <property type="term" value="F:fluoride channel activity"/>
    <property type="evidence" value="ECO:0007669"/>
    <property type="project" value="UniProtKB-UniRule"/>
</dbReference>
<name>A0A8H9MB75_9PSEU</name>
<comment type="function">
    <text evidence="9 10">Fluoride-specific ion channel. Important for reducing fluoride concentration in the cell, thus reducing its toxicity.</text>
</comment>
<sequence length="155" mass="16008">MSIPLVGGRIFVVDPDVSLAVPQQRRELRDHPAAVLGAIALGGALGALARYGVGELLPHASGGWPWSTLLVNVSGCLAIGVLMALIGRFWPRQRLLRPFAGVGVLGGYTTFSTATLEVVQLVQAHRPVLALLYLAVTALGALVAVAVGAAVVGRS</sequence>
<comment type="catalytic activity">
    <reaction evidence="8">
        <text>fluoride(in) = fluoride(out)</text>
        <dbReference type="Rhea" id="RHEA:76159"/>
        <dbReference type="ChEBI" id="CHEBI:17051"/>
    </reaction>
    <physiologicalReaction direction="left-to-right" evidence="8">
        <dbReference type="Rhea" id="RHEA:76160"/>
    </physiologicalReaction>
</comment>
<evidence type="ECO:0000256" key="10">
    <source>
        <dbReference type="HAMAP-Rule" id="MF_00454"/>
    </source>
</evidence>
<dbReference type="EMBL" id="BNAV01000001">
    <property type="protein sequence ID" value="GHF33351.1"/>
    <property type="molecule type" value="Genomic_DNA"/>
</dbReference>
<feature type="transmembrane region" description="Helical" evidence="10">
    <location>
        <begin position="64"/>
        <end position="87"/>
    </location>
</feature>